<dbReference type="EMBL" id="LGAP01000047">
    <property type="protein sequence ID" value="KOF12855.1"/>
    <property type="molecule type" value="Genomic_DNA"/>
</dbReference>
<organism evidence="1 2">
    <name type="scientific">Ensifer adhaerens</name>
    <name type="common">Sinorhizobium morelense</name>
    <dbReference type="NCBI Taxonomy" id="106592"/>
    <lineage>
        <taxon>Bacteria</taxon>
        <taxon>Pseudomonadati</taxon>
        <taxon>Pseudomonadota</taxon>
        <taxon>Alphaproteobacteria</taxon>
        <taxon>Hyphomicrobiales</taxon>
        <taxon>Rhizobiaceae</taxon>
        <taxon>Sinorhizobium/Ensifer group</taxon>
        <taxon>Ensifer</taxon>
    </lineage>
</organism>
<name>A0A0L8BE59_ENSAD</name>
<reference evidence="2" key="1">
    <citation type="submission" date="2015-07" db="EMBL/GenBank/DDBJ databases">
        <title>Whole genome sequence of an Ensifer adhaerens strain isolated from a cave pool in the Wind Cave National Park.</title>
        <authorList>
            <person name="Eng W.W.H."/>
            <person name="Gan H.M."/>
            <person name="Barton H.A."/>
            <person name="Savka M.A."/>
        </authorList>
    </citation>
    <scope>NUCLEOTIDE SEQUENCE [LARGE SCALE GENOMIC DNA]</scope>
    <source>
        <strain evidence="2">SD006</strain>
    </source>
</reference>
<evidence type="ECO:0000313" key="2">
    <source>
        <dbReference type="Proteomes" id="UP000037425"/>
    </source>
</evidence>
<dbReference type="OrthoDB" id="8020021at2"/>
<evidence type="ECO:0000313" key="1">
    <source>
        <dbReference type="EMBL" id="KOF12855.1"/>
    </source>
</evidence>
<dbReference type="PATRIC" id="fig|106592.7.peg.6109"/>
<dbReference type="RefSeq" id="WP_053253057.1">
    <property type="nucleotide sequence ID" value="NZ_LGAP01000047.1"/>
</dbReference>
<dbReference type="Proteomes" id="UP000037425">
    <property type="component" value="Unassembled WGS sequence"/>
</dbReference>
<proteinExistence type="predicted"/>
<gene>
    <name evidence="1" type="ORF">AC244_33130</name>
</gene>
<protein>
    <submittedName>
        <fullName evidence="1">Uncharacterized protein</fullName>
    </submittedName>
</protein>
<comment type="caution">
    <text evidence="1">The sequence shown here is derived from an EMBL/GenBank/DDBJ whole genome shotgun (WGS) entry which is preliminary data.</text>
</comment>
<accession>A0A0L8BE59</accession>
<dbReference type="AlphaFoldDB" id="A0A0L8BE59"/>
<sequence length="102" mass="11659">MDTLSFTKRIIRGPRDAPPIHRFHVGQLVRSKGALTRESITGETYRITATLPIRDNALQYRIQSSRECHERVTDESNLEMIVSTGKDGPALAERTFRRTHIL</sequence>